<organism evidence="2 3">
    <name type="scientific">Acidovorax soli</name>
    <dbReference type="NCBI Taxonomy" id="592050"/>
    <lineage>
        <taxon>Bacteria</taxon>
        <taxon>Pseudomonadati</taxon>
        <taxon>Pseudomonadota</taxon>
        <taxon>Betaproteobacteria</taxon>
        <taxon>Burkholderiales</taxon>
        <taxon>Comamonadaceae</taxon>
        <taxon>Acidovorax</taxon>
    </lineage>
</organism>
<reference evidence="2 3" key="1">
    <citation type="submission" date="2020-08" db="EMBL/GenBank/DDBJ databases">
        <title>Functional genomics of gut bacteria from endangered species of beetles.</title>
        <authorList>
            <person name="Carlos-Shanley C."/>
        </authorList>
    </citation>
    <scope>NUCLEOTIDE SEQUENCE [LARGE SCALE GENOMIC DNA]</scope>
    <source>
        <strain evidence="2 3">S00198</strain>
    </source>
</reference>
<evidence type="ECO:0000256" key="1">
    <source>
        <dbReference type="SAM" id="MobiDB-lite"/>
    </source>
</evidence>
<feature type="compositionally biased region" description="Low complexity" evidence="1">
    <location>
        <begin position="24"/>
        <end position="42"/>
    </location>
</feature>
<gene>
    <name evidence="2" type="ORF">HNP48_004808</name>
</gene>
<evidence type="ECO:0000313" key="3">
    <source>
        <dbReference type="Proteomes" id="UP000575083"/>
    </source>
</evidence>
<accession>A0A7X0PIA2</accession>
<name>A0A7X0PIA2_9BURK</name>
<feature type="region of interest" description="Disordered" evidence="1">
    <location>
        <begin position="24"/>
        <end position="52"/>
    </location>
</feature>
<dbReference type="RefSeq" id="WP_184861783.1">
    <property type="nucleotide sequence ID" value="NZ_JACHLK010000011.1"/>
</dbReference>
<keyword evidence="3" id="KW-1185">Reference proteome</keyword>
<proteinExistence type="predicted"/>
<dbReference type="AlphaFoldDB" id="A0A7X0PIA2"/>
<comment type="caution">
    <text evidence="2">The sequence shown here is derived from an EMBL/GenBank/DDBJ whole genome shotgun (WGS) entry which is preliminary data.</text>
</comment>
<protein>
    <submittedName>
        <fullName evidence="2">Uncharacterized protein</fullName>
    </submittedName>
</protein>
<dbReference type="EMBL" id="JACHLK010000011">
    <property type="protein sequence ID" value="MBB6562099.1"/>
    <property type="molecule type" value="Genomic_DNA"/>
</dbReference>
<dbReference type="PROSITE" id="PS51257">
    <property type="entry name" value="PROKAR_LIPOPROTEIN"/>
    <property type="match status" value="1"/>
</dbReference>
<sequence>MKNLLPSMLVIASCALSGCDQSSTAPPSSIAPAAPTQTASAPVQSRAPAESNVSEARLLDDLRSQDFDRVIRTMNDAKRAQYAGHLTPIFVGFWNGTDLRGVDPNFLNHPRIRIEIADVLAQQEKNGYQGLDKAAFAQYARGLITSNDTQVANQAMLVLGISGSAADMSLLEGMAEDIAESRFRAAVIALAHNCNTTSALLDKLQARLNETWRKDFLAETREKFGPFRVCPSRSAG</sequence>
<dbReference type="Proteomes" id="UP000575083">
    <property type="component" value="Unassembled WGS sequence"/>
</dbReference>
<evidence type="ECO:0000313" key="2">
    <source>
        <dbReference type="EMBL" id="MBB6562099.1"/>
    </source>
</evidence>